<comment type="catalytic activity">
    <reaction evidence="1 16">
        <text>alpha-D-galactose 1-phosphate + UDP-alpha-D-glucose = alpha-D-glucose 1-phosphate + UDP-alpha-D-galactose</text>
        <dbReference type="Rhea" id="RHEA:13989"/>
        <dbReference type="ChEBI" id="CHEBI:58336"/>
        <dbReference type="ChEBI" id="CHEBI:58601"/>
        <dbReference type="ChEBI" id="CHEBI:58885"/>
        <dbReference type="ChEBI" id="CHEBI:66914"/>
        <dbReference type="EC" id="2.7.7.12"/>
    </reaction>
</comment>
<dbReference type="InterPro" id="IPR005849">
    <property type="entry name" value="GalP_Utransf_N"/>
</dbReference>
<evidence type="ECO:0000256" key="4">
    <source>
        <dbReference type="ARBA" id="ARBA00012384"/>
    </source>
</evidence>
<keyword evidence="20" id="KW-1185">Reference proteome</keyword>
<evidence type="ECO:0000256" key="10">
    <source>
        <dbReference type="ARBA" id="ARBA00023144"/>
    </source>
</evidence>
<feature type="active site" description="Tele-UMP-histidine intermediate" evidence="13">
    <location>
        <position position="175"/>
    </location>
</feature>
<dbReference type="SUPFAM" id="SSF54197">
    <property type="entry name" value="HIT-like"/>
    <property type="match status" value="2"/>
</dbReference>
<gene>
    <name evidence="19" type="ORF">HDF16_000353</name>
</gene>
<evidence type="ECO:0000256" key="2">
    <source>
        <dbReference type="ARBA" id="ARBA00004947"/>
    </source>
</evidence>
<dbReference type="GO" id="GO:0008270">
    <property type="term" value="F:zinc ion binding"/>
    <property type="evidence" value="ECO:0007669"/>
    <property type="project" value="InterPro"/>
</dbReference>
<feature type="domain" description="Galactose-1-phosphate uridyl transferase N-terminal" evidence="17">
    <location>
        <begin position="9"/>
        <end position="185"/>
    </location>
</feature>
<dbReference type="CDD" id="cd00608">
    <property type="entry name" value="GalT"/>
    <property type="match status" value="1"/>
</dbReference>
<feature type="binding site" evidence="14">
    <location>
        <position position="53"/>
    </location>
    <ligand>
        <name>Zn(2+)</name>
        <dbReference type="ChEBI" id="CHEBI:29105"/>
    </ligand>
</feature>
<feature type="binding site" evidence="15">
    <location>
        <position position="305"/>
    </location>
    <ligand>
        <name>Fe cation</name>
        <dbReference type="ChEBI" id="CHEBI:24875"/>
    </ligand>
</feature>
<feature type="binding site" evidence="14">
    <location>
        <position position="122"/>
    </location>
    <ligand>
        <name>Zn(2+)</name>
        <dbReference type="ChEBI" id="CHEBI:29105"/>
    </ligand>
</feature>
<accession>A0A7W8E208</accession>
<reference evidence="19 20" key="1">
    <citation type="submission" date="2020-08" db="EMBL/GenBank/DDBJ databases">
        <title>Genomic Encyclopedia of Type Strains, Phase IV (KMG-V): Genome sequencing to study the core and pangenomes of soil and plant-associated prokaryotes.</title>
        <authorList>
            <person name="Whitman W."/>
        </authorList>
    </citation>
    <scope>NUCLEOTIDE SEQUENCE [LARGE SCALE GENOMIC DNA]</scope>
    <source>
        <strain evidence="19 20">M8UP14</strain>
    </source>
</reference>
<evidence type="ECO:0000256" key="13">
    <source>
        <dbReference type="PIRSR" id="PIRSR000808-1"/>
    </source>
</evidence>
<feature type="binding site" evidence="14">
    <location>
        <position position="173"/>
    </location>
    <ligand>
        <name>Zn(2+)</name>
        <dbReference type="ChEBI" id="CHEBI:29105"/>
    </ligand>
</feature>
<evidence type="ECO:0000256" key="15">
    <source>
        <dbReference type="PIRSR" id="PIRSR000808-4"/>
    </source>
</evidence>
<evidence type="ECO:0000313" key="20">
    <source>
        <dbReference type="Proteomes" id="UP000540989"/>
    </source>
</evidence>
<evidence type="ECO:0000256" key="1">
    <source>
        <dbReference type="ARBA" id="ARBA00001107"/>
    </source>
</evidence>
<keyword evidence="10 16" id="KW-0299">Galactose metabolism</keyword>
<dbReference type="InterPro" id="IPR019779">
    <property type="entry name" value="GalP_UDPtransf1_His-AS"/>
</dbReference>
<comment type="cofactor">
    <cofactor evidence="15">
        <name>Fe cation</name>
        <dbReference type="ChEBI" id="CHEBI:24875"/>
    </cofactor>
    <text evidence="15">Binds 1 Fe cation per subunit.</text>
</comment>
<dbReference type="EMBL" id="JACHIP010000001">
    <property type="protein sequence ID" value="MBB5055684.1"/>
    <property type="molecule type" value="Genomic_DNA"/>
</dbReference>
<dbReference type="InterPro" id="IPR005850">
    <property type="entry name" value="GalP_Utransf_C"/>
</dbReference>
<dbReference type="UniPathway" id="UPA00214"/>
<dbReference type="FunFam" id="3.30.428.10:FF:000001">
    <property type="entry name" value="Galactose-1-phosphate uridylyltransferase"/>
    <property type="match status" value="1"/>
</dbReference>
<evidence type="ECO:0000256" key="8">
    <source>
        <dbReference type="ARBA" id="ARBA00022723"/>
    </source>
</evidence>
<dbReference type="PROSITE" id="PS00117">
    <property type="entry name" value="GAL_P_UDP_TRANSF_I"/>
    <property type="match status" value="1"/>
</dbReference>
<proteinExistence type="inferred from homology"/>
<keyword evidence="15" id="KW-0408">Iron</keyword>
<dbReference type="EC" id="2.7.7.12" evidence="4 12"/>
<evidence type="ECO:0000256" key="9">
    <source>
        <dbReference type="ARBA" id="ARBA00022833"/>
    </source>
</evidence>
<feature type="binding site" evidence="15">
    <location>
        <position position="307"/>
    </location>
    <ligand>
        <name>Fe cation</name>
        <dbReference type="ChEBI" id="CHEBI:24875"/>
    </ligand>
</feature>
<evidence type="ECO:0000256" key="6">
    <source>
        <dbReference type="ARBA" id="ARBA00022679"/>
    </source>
</evidence>
<protein>
    <recommendedName>
        <fullName evidence="5 12">Galactose-1-phosphate uridylyltransferase</fullName>
        <ecNumber evidence="4 12">2.7.7.12</ecNumber>
    </recommendedName>
</protein>
<evidence type="ECO:0000259" key="17">
    <source>
        <dbReference type="Pfam" id="PF01087"/>
    </source>
</evidence>
<name>A0A7W8E208_9BACT</name>
<dbReference type="Gene3D" id="3.30.428.10">
    <property type="entry name" value="HIT-like"/>
    <property type="match status" value="2"/>
</dbReference>
<dbReference type="GO" id="GO:0005737">
    <property type="term" value="C:cytoplasm"/>
    <property type="evidence" value="ECO:0007669"/>
    <property type="project" value="TreeGrafter"/>
</dbReference>
<evidence type="ECO:0000256" key="11">
    <source>
        <dbReference type="ARBA" id="ARBA00023277"/>
    </source>
</evidence>
<evidence type="ECO:0000256" key="7">
    <source>
        <dbReference type="ARBA" id="ARBA00022695"/>
    </source>
</evidence>
<dbReference type="Pfam" id="PF01087">
    <property type="entry name" value="GalP_UDP_transf"/>
    <property type="match status" value="1"/>
</dbReference>
<keyword evidence="8 14" id="KW-0479">Metal-binding</keyword>
<sequence length="352" mass="39805">MAMNEVLNKRPHRRYNPLRKSWLLVSPQRTQRPWQGETDTSKPVAGAVHDPNCYLCPGNTRTSGVVNPDYKNVYSFTNDFPALRLDGDPIPAGPVTDSIASRLMKVEPEAGTAKVLCFHPNHSLSLSYMTVPDLKLVVDAWADETTELGAMPEINYVQIFENRGAMMGSSLPHPHCQIWATEHVPDEPALEGEAQLEYLKEYGTCLLCDYLAEELKLDERVVCQNDSFAAVVPFWAVWPFETLILSKTHAGTMPELSDKQRTDLADLLIRLTTRYDNLFNTSFPYTMGFHQAPTDGAKHDEWHFHAHFYPPLLRSAQIKKFMVGFELLGMPQRDITPESAAERLRALPEVHV</sequence>
<comment type="caution">
    <text evidence="19">The sequence shown here is derived from an EMBL/GenBank/DDBJ whole genome shotgun (WGS) entry which is preliminary data.</text>
</comment>
<evidence type="ECO:0000256" key="14">
    <source>
        <dbReference type="PIRSR" id="PIRSR000808-3"/>
    </source>
</evidence>
<dbReference type="GO" id="GO:0033499">
    <property type="term" value="P:galactose catabolic process via UDP-galactose, Leloir pathway"/>
    <property type="evidence" value="ECO:0007669"/>
    <property type="project" value="TreeGrafter"/>
</dbReference>
<organism evidence="19 20">
    <name type="scientific">Granulicella aggregans</name>
    <dbReference type="NCBI Taxonomy" id="474949"/>
    <lineage>
        <taxon>Bacteria</taxon>
        <taxon>Pseudomonadati</taxon>
        <taxon>Acidobacteriota</taxon>
        <taxon>Terriglobia</taxon>
        <taxon>Terriglobales</taxon>
        <taxon>Acidobacteriaceae</taxon>
        <taxon>Granulicella</taxon>
    </lineage>
</organism>
<comment type="similarity">
    <text evidence="3 16">Belongs to the galactose-1-phosphate uridylyltransferase type 1 family.</text>
</comment>
<evidence type="ECO:0000313" key="19">
    <source>
        <dbReference type="EMBL" id="MBB5055684.1"/>
    </source>
</evidence>
<comment type="cofactor">
    <cofactor evidence="14">
        <name>Zn(2+)</name>
        <dbReference type="ChEBI" id="CHEBI:29105"/>
    </cofactor>
    <text evidence="14">Binds 1 zinc ion per subunit.</text>
</comment>
<feature type="binding site" evidence="14">
    <location>
        <position position="56"/>
    </location>
    <ligand>
        <name>Zn(2+)</name>
        <dbReference type="ChEBI" id="CHEBI:29105"/>
    </ligand>
</feature>
<feature type="binding site" evidence="15">
    <location>
        <position position="191"/>
    </location>
    <ligand>
        <name>Fe cation</name>
        <dbReference type="ChEBI" id="CHEBI:24875"/>
    </ligand>
</feature>
<keyword evidence="6 16" id="KW-0808">Transferase</keyword>
<dbReference type="GO" id="GO:0008108">
    <property type="term" value="F:UDP-glucose:hexose-1-phosphate uridylyltransferase activity"/>
    <property type="evidence" value="ECO:0007669"/>
    <property type="project" value="UniProtKB-UniRule"/>
</dbReference>
<dbReference type="NCBIfam" id="NF008724">
    <property type="entry name" value="PRK11720.1"/>
    <property type="match status" value="1"/>
</dbReference>
<feature type="domain" description="Galactose-1-phosphate uridyl transferase C-terminal" evidence="18">
    <location>
        <begin position="194"/>
        <end position="351"/>
    </location>
</feature>
<dbReference type="InterPro" id="IPR001937">
    <property type="entry name" value="GalP_UDPtransf1"/>
</dbReference>
<dbReference type="NCBIfam" id="TIGR00209">
    <property type="entry name" value="galT_1"/>
    <property type="match status" value="1"/>
</dbReference>
<feature type="binding site" evidence="15">
    <location>
        <position position="290"/>
    </location>
    <ligand>
        <name>Fe cation</name>
        <dbReference type="ChEBI" id="CHEBI:24875"/>
    </ligand>
</feature>
<dbReference type="PANTHER" id="PTHR11943:SF1">
    <property type="entry name" value="GALACTOSE-1-PHOSPHATE URIDYLYLTRANSFERASE"/>
    <property type="match status" value="1"/>
</dbReference>
<dbReference type="AlphaFoldDB" id="A0A7W8E208"/>
<evidence type="ECO:0000256" key="3">
    <source>
        <dbReference type="ARBA" id="ARBA00010951"/>
    </source>
</evidence>
<evidence type="ECO:0000256" key="5">
    <source>
        <dbReference type="ARBA" id="ARBA00016340"/>
    </source>
</evidence>
<dbReference type="PANTHER" id="PTHR11943">
    <property type="entry name" value="GALACTOSE-1-PHOSPHATE URIDYLYLTRANSFERASE"/>
    <property type="match status" value="1"/>
</dbReference>
<dbReference type="PIRSF" id="PIRSF000808">
    <property type="entry name" value="GalT"/>
    <property type="match status" value="1"/>
</dbReference>
<evidence type="ECO:0000256" key="12">
    <source>
        <dbReference type="NCBIfam" id="TIGR00209"/>
    </source>
</evidence>
<dbReference type="InterPro" id="IPR036265">
    <property type="entry name" value="HIT-like_sf"/>
</dbReference>
<keyword evidence="7 16" id="KW-0548">Nucleotidyltransferase</keyword>
<keyword evidence="9 14" id="KW-0862">Zinc</keyword>
<comment type="pathway">
    <text evidence="2 16">Carbohydrate metabolism; galactose metabolism.</text>
</comment>
<keyword evidence="11 16" id="KW-0119">Carbohydrate metabolism</keyword>
<evidence type="ECO:0000256" key="16">
    <source>
        <dbReference type="RuleBase" id="RU000506"/>
    </source>
</evidence>
<evidence type="ECO:0000259" key="18">
    <source>
        <dbReference type="Pfam" id="PF02744"/>
    </source>
</evidence>
<dbReference type="Pfam" id="PF02744">
    <property type="entry name" value="GalP_UDP_tr_C"/>
    <property type="match status" value="1"/>
</dbReference>
<dbReference type="Proteomes" id="UP000540989">
    <property type="component" value="Unassembled WGS sequence"/>
</dbReference>